<evidence type="ECO:0000313" key="2">
    <source>
        <dbReference type="Proteomes" id="UP001231189"/>
    </source>
</evidence>
<name>A0AAD8TQX9_LOLMU</name>
<organism evidence="1 2">
    <name type="scientific">Lolium multiflorum</name>
    <name type="common">Italian ryegrass</name>
    <name type="synonym">Lolium perenne subsp. multiflorum</name>
    <dbReference type="NCBI Taxonomy" id="4521"/>
    <lineage>
        <taxon>Eukaryota</taxon>
        <taxon>Viridiplantae</taxon>
        <taxon>Streptophyta</taxon>
        <taxon>Embryophyta</taxon>
        <taxon>Tracheophyta</taxon>
        <taxon>Spermatophyta</taxon>
        <taxon>Magnoliopsida</taxon>
        <taxon>Liliopsida</taxon>
        <taxon>Poales</taxon>
        <taxon>Poaceae</taxon>
        <taxon>BOP clade</taxon>
        <taxon>Pooideae</taxon>
        <taxon>Poodae</taxon>
        <taxon>Poeae</taxon>
        <taxon>Poeae Chloroplast Group 2 (Poeae type)</taxon>
        <taxon>Loliodinae</taxon>
        <taxon>Loliinae</taxon>
        <taxon>Lolium</taxon>
    </lineage>
</organism>
<gene>
    <name evidence="1" type="ORF">QYE76_008897</name>
</gene>
<keyword evidence="2" id="KW-1185">Reference proteome</keyword>
<accession>A0AAD8TQX9</accession>
<dbReference type="EMBL" id="JAUUTY010000001">
    <property type="protein sequence ID" value="KAK1692200.1"/>
    <property type="molecule type" value="Genomic_DNA"/>
</dbReference>
<dbReference type="Proteomes" id="UP001231189">
    <property type="component" value="Unassembled WGS sequence"/>
</dbReference>
<reference evidence="1" key="1">
    <citation type="submission" date="2023-07" db="EMBL/GenBank/DDBJ databases">
        <title>A chromosome-level genome assembly of Lolium multiflorum.</title>
        <authorList>
            <person name="Chen Y."/>
            <person name="Copetti D."/>
            <person name="Kolliker R."/>
            <person name="Studer B."/>
        </authorList>
    </citation>
    <scope>NUCLEOTIDE SEQUENCE</scope>
    <source>
        <strain evidence="1">02402/16</strain>
        <tissue evidence="1">Leaf</tissue>
    </source>
</reference>
<evidence type="ECO:0000313" key="1">
    <source>
        <dbReference type="EMBL" id="KAK1692200.1"/>
    </source>
</evidence>
<protein>
    <submittedName>
        <fullName evidence="1">Uncharacterized protein</fullName>
    </submittedName>
</protein>
<comment type="caution">
    <text evidence="1">The sequence shown here is derived from an EMBL/GenBank/DDBJ whole genome shotgun (WGS) entry which is preliminary data.</text>
</comment>
<dbReference type="AlphaFoldDB" id="A0AAD8TQX9"/>
<proteinExistence type="predicted"/>
<sequence>MENYSSHGSSSGDEKAVEMAAVSMEKPSGHFPAHGGVLKAELPIPQILASRWRRLLWKVSVVFVNLFVDATTLAELTFLRYSESKMAAEDLEWERSKISNPRRALWKRLGTM</sequence>